<dbReference type="Proteomes" id="UP000323300">
    <property type="component" value="Unassembled WGS sequence"/>
</dbReference>
<keyword evidence="2" id="KW-1185">Reference proteome</keyword>
<gene>
    <name evidence="1" type="ORF">SAMN04488498_103122</name>
</gene>
<dbReference type="EMBL" id="FOSL01000003">
    <property type="protein sequence ID" value="SFK17008.1"/>
    <property type="molecule type" value="Genomic_DNA"/>
</dbReference>
<organism evidence="1 2">
    <name type="scientific">Neomesorhizobium albiziae</name>
    <dbReference type="NCBI Taxonomy" id="335020"/>
    <lineage>
        <taxon>Bacteria</taxon>
        <taxon>Pseudomonadati</taxon>
        <taxon>Pseudomonadota</taxon>
        <taxon>Alphaproteobacteria</taxon>
        <taxon>Hyphomicrobiales</taxon>
        <taxon>Phyllobacteriaceae</taxon>
        <taxon>Neomesorhizobium</taxon>
    </lineage>
</organism>
<sequence length="154" mass="17398">MKSDYTPKFPRSISAGDYRLPLDHPDVEAVGRRADRLYQTAPLSDDERGLLIKKYAGLEDADRFLSGWLHDRLLPETNLRPQRPWSGGGVVGAVTEHHVGFVARAREYIEKLERRHPATIADPEMHDRPVLVDDDLVEEYSNLGDLEGQPGDDI</sequence>
<proteinExistence type="predicted"/>
<evidence type="ECO:0000313" key="2">
    <source>
        <dbReference type="Proteomes" id="UP000323300"/>
    </source>
</evidence>
<dbReference type="OrthoDB" id="8454507at2"/>
<dbReference type="AlphaFoldDB" id="A0A1I3XBN8"/>
<name>A0A1I3XBN8_9HYPH</name>
<accession>A0A1I3XBN8</accession>
<dbReference type="RefSeq" id="WP_149759426.1">
    <property type="nucleotide sequence ID" value="NZ_BSPE01000008.1"/>
</dbReference>
<reference evidence="1 2" key="1">
    <citation type="submission" date="2016-10" db="EMBL/GenBank/DDBJ databases">
        <authorList>
            <person name="Varghese N."/>
            <person name="Submissions S."/>
        </authorList>
    </citation>
    <scope>NUCLEOTIDE SEQUENCE [LARGE SCALE GENOMIC DNA]</scope>
    <source>
        <strain evidence="1 2">DSM 21822</strain>
    </source>
</reference>
<protein>
    <submittedName>
        <fullName evidence="1">Uncharacterized protein</fullName>
    </submittedName>
</protein>
<evidence type="ECO:0000313" key="1">
    <source>
        <dbReference type="EMBL" id="SFK17008.1"/>
    </source>
</evidence>